<evidence type="ECO:0000256" key="6">
    <source>
        <dbReference type="ARBA" id="ARBA00023838"/>
    </source>
</evidence>
<evidence type="ECO:0000256" key="2">
    <source>
        <dbReference type="ARBA" id="ARBA00010704"/>
    </source>
</evidence>
<dbReference type="GO" id="GO:0032456">
    <property type="term" value="P:endocytic recycling"/>
    <property type="evidence" value="ECO:0007669"/>
    <property type="project" value="InterPro"/>
</dbReference>
<dbReference type="Proteomes" id="UP000472272">
    <property type="component" value="Chromosome 14"/>
</dbReference>
<keyword evidence="4" id="KW-0967">Endosome</keyword>
<dbReference type="GO" id="GO:0015031">
    <property type="term" value="P:protein transport"/>
    <property type="evidence" value="ECO:0007669"/>
    <property type="project" value="UniProtKB-KW"/>
</dbReference>
<name>A0A670K7T6_PODMU</name>
<feature type="region of interest" description="Disordered" evidence="8">
    <location>
        <begin position="43"/>
        <end position="70"/>
    </location>
</feature>
<reference evidence="9" key="2">
    <citation type="submission" date="2025-08" db="UniProtKB">
        <authorList>
            <consortium name="Ensembl"/>
        </authorList>
    </citation>
    <scope>IDENTIFICATION</scope>
</reference>
<evidence type="ECO:0000256" key="5">
    <source>
        <dbReference type="ARBA" id="ARBA00022927"/>
    </source>
</evidence>
<evidence type="ECO:0000256" key="1">
    <source>
        <dbReference type="ARBA" id="ARBA00004177"/>
    </source>
</evidence>
<dbReference type="GO" id="GO:0005768">
    <property type="term" value="C:endosome"/>
    <property type="evidence" value="ECO:0007669"/>
    <property type="project" value="UniProtKB-SubCell"/>
</dbReference>
<sequence length="925" mass="105014">MLFSFRHARSRNYVRELESCRLESVSVDFGDYHPLKPITVMESKTKKLGRKGSTSSTSSSSSSSMMDPLSSVLDGTDPLSLFAATADPLLTATTDSARKKRDKDDSSAVGSDFEPWSSKRADILARYTTNEKLSIVSERKATTPGSAVSEKVRTRLEELDDLEEGSQKELLNLTQQDYTNRIEELNQSLKDAWASDQKVKALKIVIQCSKLLSDTTVIQFYPSKFVLITDILDTFGKLVYERIFSMCTDNRSSLPDNFTPESVVDTAKETCLNWFFKIASIRELIPRFYVEAAILKCNKFLSKTGISECLPRLTSMIRGIGDPLVAVYARAYLCRVGMEVAPHLKENLNKNFFDFLLTFKQIHGDTVQNQLVVQCVEIPSYLTLYSPAIDWILQCISYRAAEVLLTEMMERCKKLGNNALLLNSVMSAFRAEFIAARSMDFIGMIKECDESGFPKHLLFRSLGRNLALADPPEGDRLQILNEAWKVITKLKSPQDYINCAEIWVEYTCRHFTKREVNTVLADVIKHMTPDRAFEEAYPQLQSIIQKVITYFHDFAVLFSLEKFLPFLDMFQKESVRVEVCKCIMECTLETLDHLLKGCSGRQSELVSFGRDFEQQLSFYVEARSMFCNLEPVLVQLIHSVNQLAMETRKVMKGNHSRKTAAFVRACVAFCFITIPSLTSIFSRLNLYLHSGQIALANQCLSQADAFFKAAISLVPEVPKTINIDGKMRSSETFLLEFLCNFFSTLLIIPDHPEQGVLFLVRGLLNVIQDYTWEDNGDDKVRIYTNVVHLLSAMSQETYIYHVDKVESNDTLYGGDTKFLAETNKLCETLIAQILEHLKSLGKDETLKRQSQLALNLFNSILAHGDLRNNKLNQLAVNLWNLAQRHGYADTKITVKTLEYIKKQSKHPELSHFTDLAARLPLQSRT</sequence>
<organism evidence="9 10">
    <name type="scientific">Podarcis muralis</name>
    <name type="common">Wall lizard</name>
    <name type="synonym">Lacerta muralis</name>
    <dbReference type="NCBI Taxonomy" id="64176"/>
    <lineage>
        <taxon>Eukaryota</taxon>
        <taxon>Metazoa</taxon>
        <taxon>Chordata</taxon>
        <taxon>Craniata</taxon>
        <taxon>Vertebrata</taxon>
        <taxon>Euteleostomi</taxon>
        <taxon>Lepidosauria</taxon>
        <taxon>Squamata</taxon>
        <taxon>Bifurcata</taxon>
        <taxon>Unidentata</taxon>
        <taxon>Episquamata</taxon>
        <taxon>Laterata</taxon>
        <taxon>Lacertibaenia</taxon>
        <taxon>Lacertidae</taxon>
        <taxon>Podarcis</taxon>
    </lineage>
</organism>
<gene>
    <name evidence="9" type="primary">VPS35L</name>
</gene>
<proteinExistence type="inferred from homology"/>
<evidence type="ECO:0000256" key="4">
    <source>
        <dbReference type="ARBA" id="ARBA00022753"/>
    </source>
</evidence>
<dbReference type="InterPro" id="IPR029705">
    <property type="entry name" value="VPS35L"/>
</dbReference>
<evidence type="ECO:0000256" key="3">
    <source>
        <dbReference type="ARBA" id="ARBA00022448"/>
    </source>
</evidence>
<keyword evidence="7" id="KW-0175">Coiled coil</keyword>
<dbReference type="PANTHER" id="PTHR13673">
    <property type="entry name" value="ESOPHAGEAL CANCER ASSOCIATED PROTEIN"/>
    <property type="match status" value="1"/>
</dbReference>
<dbReference type="PANTHER" id="PTHR13673:SF0">
    <property type="entry name" value="VPS35 ENDOSOMAL PROTEIN-SORTING FACTOR-LIKE"/>
    <property type="match status" value="1"/>
</dbReference>
<feature type="compositionally biased region" description="Low complexity" evidence="8">
    <location>
        <begin position="53"/>
        <end position="64"/>
    </location>
</feature>
<protein>
    <recommendedName>
        <fullName evidence="6">VPS35 endosomal protein-sorting factor-like</fullName>
    </recommendedName>
</protein>
<keyword evidence="5" id="KW-0653">Protein transport</keyword>
<accession>A0A670K7T6</accession>
<evidence type="ECO:0000256" key="8">
    <source>
        <dbReference type="SAM" id="MobiDB-lite"/>
    </source>
</evidence>
<evidence type="ECO:0000313" key="9">
    <source>
        <dbReference type="Ensembl" id="ENSPMRP00000030852.1"/>
    </source>
</evidence>
<keyword evidence="3" id="KW-0813">Transport</keyword>
<comment type="subcellular location">
    <subcellularLocation>
        <location evidence="1">Endosome</location>
    </subcellularLocation>
</comment>
<evidence type="ECO:0000313" key="10">
    <source>
        <dbReference type="Proteomes" id="UP000472272"/>
    </source>
</evidence>
<dbReference type="GeneTree" id="ENSGT00390000011343"/>
<keyword evidence="10" id="KW-1185">Reference proteome</keyword>
<dbReference type="Ensembl" id="ENSPMRT00000032724.1">
    <property type="protein sequence ID" value="ENSPMRP00000030852.1"/>
    <property type="gene ID" value="ENSPMRG00000019643.1"/>
</dbReference>
<reference evidence="9 10" key="1">
    <citation type="journal article" date="2019" name="Proc. Natl. Acad. Sci. U.S.A.">
        <title>Regulatory changes in pterin and carotenoid genes underlie balanced color polymorphisms in the wall lizard.</title>
        <authorList>
            <person name="Andrade P."/>
            <person name="Pinho C."/>
            <person name="Perez I de Lanuza G."/>
            <person name="Afonso S."/>
            <person name="Brejcha J."/>
            <person name="Rubin C.J."/>
            <person name="Wallerman O."/>
            <person name="Pereira P."/>
            <person name="Sabatino S.J."/>
            <person name="Bellati A."/>
            <person name="Pellitteri-Rosa D."/>
            <person name="Bosakova Z."/>
            <person name="Bunikis I."/>
            <person name="Carretero M.A."/>
            <person name="Feiner N."/>
            <person name="Marsik P."/>
            <person name="Pauperio F."/>
            <person name="Salvi D."/>
            <person name="Soler L."/>
            <person name="While G.M."/>
            <person name="Uller T."/>
            <person name="Font E."/>
            <person name="Andersson L."/>
            <person name="Carneiro M."/>
        </authorList>
    </citation>
    <scope>NUCLEOTIDE SEQUENCE</scope>
</reference>
<comment type="similarity">
    <text evidence="2">Belongs to the VPS35L family.</text>
</comment>
<evidence type="ECO:0000256" key="7">
    <source>
        <dbReference type="SAM" id="Coils"/>
    </source>
</evidence>
<feature type="coiled-coil region" evidence="7">
    <location>
        <begin position="156"/>
        <end position="188"/>
    </location>
</feature>
<dbReference type="AlphaFoldDB" id="A0A670K7T6"/>
<reference evidence="9" key="3">
    <citation type="submission" date="2025-09" db="UniProtKB">
        <authorList>
            <consortium name="Ensembl"/>
        </authorList>
    </citation>
    <scope>IDENTIFICATION</scope>
</reference>